<evidence type="ECO:0000259" key="1">
    <source>
        <dbReference type="Pfam" id="PF12146"/>
    </source>
</evidence>
<proteinExistence type="predicted"/>
<name>A0A6J3MDN5_9PEZI</name>
<dbReference type="InterPro" id="IPR022742">
    <property type="entry name" value="Hydrolase_4"/>
</dbReference>
<dbReference type="RefSeq" id="XP_033463161.1">
    <property type="nucleotide sequence ID" value="XM_033603940.1"/>
</dbReference>
<gene>
    <name evidence="3" type="ORF">K489DRAFT_376530</name>
</gene>
<sequence length="433" mass="48996">MTTAHFGVQEHVLPTSYIREYARSTADDQEHELKLAVKQYTPLKAAQPGLRSVTIVGAHANGFPKELYEPLWDELYVRLEARGLHVCNVWIADAAHQGASGVLNEEQLGDDPSWMDHSRDLFLMINHFRKQMLRPLIGVGHSMGGCHLANLSLMHSRLFTTLILIDPVLMRHNPSEKGPPLAVISTRRRDLWPSRRAAESGFLKSKFYQNWDPRVLANWVRYGLRDLPTQIYPDTDTTQQHDVGVTLTTTKHQEVLSFMRRNFPTKDFPNPSIEPNPRTHPDVDPNIQPSSPFYRFEIHSTFHKLQFLRPSVLYLFADQSGISMPILIADKMTVTGTGAGGSGGVKKGRVKQITFKGIGHLIPMEIPNESAEACAGWIVPEIQRWAENEAQDRAEQAQVPRHLRSQMNENYVKTMLSGWYQQQGGQSAKPTKL</sequence>
<dbReference type="Pfam" id="PF12146">
    <property type="entry name" value="Hydrolase_4"/>
    <property type="match status" value="1"/>
</dbReference>
<dbReference type="GeneID" id="54361740"/>
<protein>
    <recommendedName>
        <fullName evidence="1">Serine aminopeptidase S33 domain-containing protein</fullName>
    </recommendedName>
</protein>
<keyword evidence="2" id="KW-1185">Reference proteome</keyword>
<evidence type="ECO:0000313" key="3">
    <source>
        <dbReference type="RefSeq" id="XP_033463161.1"/>
    </source>
</evidence>
<reference evidence="3" key="2">
    <citation type="submission" date="2020-04" db="EMBL/GenBank/DDBJ databases">
        <authorList>
            <consortium name="NCBI Genome Project"/>
        </authorList>
    </citation>
    <scope>NUCLEOTIDE SEQUENCE</scope>
    <source>
        <strain evidence="3">CBS 342.82</strain>
    </source>
</reference>
<dbReference type="Gene3D" id="3.40.50.1820">
    <property type="entry name" value="alpha/beta hydrolase"/>
    <property type="match status" value="1"/>
</dbReference>
<reference evidence="3" key="1">
    <citation type="submission" date="2020-01" db="EMBL/GenBank/DDBJ databases">
        <authorList>
            <consortium name="DOE Joint Genome Institute"/>
            <person name="Haridas S."/>
            <person name="Albert R."/>
            <person name="Binder M."/>
            <person name="Bloem J."/>
            <person name="Labutti K."/>
            <person name="Salamov A."/>
            <person name="Andreopoulos B."/>
            <person name="Baker S.E."/>
            <person name="Barry K."/>
            <person name="Bills G."/>
            <person name="Bluhm B.H."/>
            <person name="Cannon C."/>
            <person name="Castanera R."/>
            <person name="Culley D.E."/>
            <person name="Daum C."/>
            <person name="Ezra D."/>
            <person name="Gonzalez J.B."/>
            <person name="Henrissat B."/>
            <person name="Kuo A."/>
            <person name="Liang C."/>
            <person name="Lipzen A."/>
            <person name="Lutzoni F."/>
            <person name="Magnuson J."/>
            <person name="Mondo S."/>
            <person name="Nolan M."/>
            <person name="Ohm R."/>
            <person name="Pangilinan J."/>
            <person name="Park H.-J."/>
            <person name="Ramirez L."/>
            <person name="Alfaro M."/>
            <person name="Sun H."/>
            <person name="Tritt A."/>
            <person name="Yoshinaga Y."/>
            <person name="Zwiers L.-H."/>
            <person name="Turgeon B.G."/>
            <person name="Goodwin S.B."/>
            <person name="Spatafora J.W."/>
            <person name="Crous P.W."/>
            <person name="Grigoriev I.V."/>
        </authorList>
    </citation>
    <scope>NUCLEOTIDE SEQUENCE</scope>
    <source>
        <strain evidence="3">CBS 342.82</strain>
    </source>
</reference>
<dbReference type="AlphaFoldDB" id="A0A6J3MDN5"/>
<evidence type="ECO:0000313" key="2">
    <source>
        <dbReference type="Proteomes" id="UP000504637"/>
    </source>
</evidence>
<dbReference type="Proteomes" id="UP000504637">
    <property type="component" value="Unplaced"/>
</dbReference>
<accession>A0A6J3MDN5</accession>
<dbReference type="OrthoDB" id="94039at2759"/>
<feature type="domain" description="Serine aminopeptidase S33" evidence="1">
    <location>
        <begin position="75"/>
        <end position="197"/>
    </location>
</feature>
<reference evidence="3" key="3">
    <citation type="submission" date="2025-08" db="UniProtKB">
        <authorList>
            <consortium name="RefSeq"/>
        </authorList>
    </citation>
    <scope>IDENTIFICATION</scope>
    <source>
        <strain evidence="3">CBS 342.82</strain>
    </source>
</reference>
<organism evidence="3">
    <name type="scientific">Dissoconium aciculare CBS 342.82</name>
    <dbReference type="NCBI Taxonomy" id="1314786"/>
    <lineage>
        <taxon>Eukaryota</taxon>
        <taxon>Fungi</taxon>
        <taxon>Dikarya</taxon>
        <taxon>Ascomycota</taxon>
        <taxon>Pezizomycotina</taxon>
        <taxon>Dothideomycetes</taxon>
        <taxon>Dothideomycetidae</taxon>
        <taxon>Mycosphaerellales</taxon>
        <taxon>Dissoconiaceae</taxon>
        <taxon>Dissoconium</taxon>
    </lineage>
</organism>
<dbReference type="SUPFAM" id="SSF53474">
    <property type="entry name" value="alpha/beta-Hydrolases"/>
    <property type="match status" value="1"/>
</dbReference>
<dbReference type="InterPro" id="IPR029058">
    <property type="entry name" value="AB_hydrolase_fold"/>
</dbReference>